<evidence type="ECO:0000313" key="5">
    <source>
        <dbReference type="Proteomes" id="UP000566819"/>
    </source>
</evidence>
<feature type="compositionally biased region" description="Basic and acidic residues" evidence="1">
    <location>
        <begin position="365"/>
        <end position="382"/>
    </location>
</feature>
<name>A0A8H4RVE6_9HELO</name>
<dbReference type="EMBL" id="JAAMPI010000072">
    <property type="protein sequence ID" value="KAF4636308.1"/>
    <property type="molecule type" value="Genomic_DNA"/>
</dbReference>
<keyword evidence="5" id="KW-1185">Reference proteome</keyword>
<dbReference type="PANTHER" id="PTHR15682">
    <property type="entry name" value="UNHEALTHY RIBOSOME BIOGENESIS PROTEIN 2 HOMOLOG"/>
    <property type="match status" value="1"/>
</dbReference>
<evidence type="ECO:0000259" key="3">
    <source>
        <dbReference type="Pfam" id="PF10441"/>
    </source>
</evidence>
<proteinExistence type="predicted"/>
<comment type="caution">
    <text evidence="4">The sequence shown here is derived from an EMBL/GenBank/DDBJ whole genome shotgun (WGS) entry which is preliminary data.</text>
</comment>
<dbReference type="OrthoDB" id="160374at2759"/>
<dbReference type="PANTHER" id="PTHR15682:SF2">
    <property type="entry name" value="UNHEALTHY RIBOSOME BIOGENESIS PROTEIN 2 HOMOLOG"/>
    <property type="match status" value="1"/>
</dbReference>
<dbReference type="GO" id="GO:0042254">
    <property type="term" value="P:ribosome biogenesis"/>
    <property type="evidence" value="ECO:0007669"/>
    <property type="project" value="TreeGrafter"/>
</dbReference>
<evidence type="ECO:0000313" key="4">
    <source>
        <dbReference type="EMBL" id="KAF4636308.1"/>
    </source>
</evidence>
<gene>
    <name evidence="4" type="ORF">G7Y89_g1788</name>
</gene>
<dbReference type="InterPro" id="IPR018849">
    <property type="entry name" value="Urb2/Npa2_C"/>
</dbReference>
<accession>A0A8H4RVE6</accession>
<evidence type="ECO:0000256" key="1">
    <source>
        <dbReference type="SAM" id="MobiDB-lite"/>
    </source>
</evidence>
<dbReference type="GO" id="GO:0005730">
    <property type="term" value="C:nucleolus"/>
    <property type="evidence" value="ECO:0007669"/>
    <property type="project" value="TreeGrafter"/>
</dbReference>
<dbReference type="Pfam" id="PF10441">
    <property type="entry name" value="Urb2"/>
    <property type="match status" value="1"/>
</dbReference>
<evidence type="ECO:0000256" key="2">
    <source>
        <dbReference type="SAM" id="Phobius"/>
    </source>
</evidence>
<reference evidence="4 5" key="1">
    <citation type="submission" date="2020-03" db="EMBL/GenBank/DDBJ databases">
        <title>Draft Genome Sequence of Cudoniella acicularis.</title>
        <authorList>
            <person name="Buettner E."/>
            <person name="Kellner H."/>
        </authorList>
    </citation>
    <scope>NUCLEOTIDE SEQUENCE [LARGE SCALE GENOMIC DNA]</scope>
    <source>
        <strain evidence="4 5">DSM 108380</strain>
    </source>
</reference>
<dbReference type="InterPro" id="IPR052609">
    <property type="entry name" value="Ribosome_Biogenesis_Reg"/>
</dbReference>
<feature type="region of interest" description="Disordered" evidence="1">
    <location>
        <begin position="548"/>
        <end position="587"/>
    </location>
</feature>
<sequence length="1855" mass="210077">MVPAAMRKCAAVIYTAVLSCSTHRTQVQSWKELPTENFIYLDTQQTFQNHFELLDLIIILEVPSNSTFYHTIIVPATQASIANSIKAVSTKPLRSEDQFRSSIHISNQQTSLQPSKMTAHYIRNHLGMAAHLARMQNIPFQSPSQKRHLSRPHTTGLNIEPTPAELTVLTFAMLLLFILLAGLAYVLVKNCRGYMEYHFTVNRQVDNTADFSEHDEGRLHRIGEKVKNKILDVLGAKRVGLWQLADHEDEESGRGADGSGEKRRLLNDKYVDLDPLWHKLGYDGNWSSEASGSIFFTLPSLSRHHVIPSSYPLYHQQPFNRYPYGLVTLTPSLFVLRKLPLHSSYARPAPKPKPTKAGHALRLNSRTEKTTPKERPREERIRREERQRSHFIIIDYVSFTSRFWRIKCWKMASQSRAAQEHLVELEKASAPFAEQLVEAAQFIGVDLDTICKSSSNSEQECTGIEEEKKLKRKTAVYHGREEWLFKWLLKKLQAEKDEVPRRSPAAWRLFDFLIGRIPRPIVARLLIERKFMGVLRLALEEAQKITKEEKTAVVEDEPDSSSTVGENSPRPSKKRKRSPELVQNTTNDGANGLLPLLDSIYTVLNSIVKSAETISGSSEGGASTVFSAEYMKTALRTSAEESATILGLWLSLSTEVLKAPNGLRANLNSWLVPFIEIWGLRAADDTGLMLFSRHCTQYLLQLLRAAKSYFSEIGWLAQLEQLIARNIIIPAKSEKFENADSVLLSTLTKVSVIQNTANAPIFFDIAVRSIQTHGSQRRRPQDEEWLQTVFTTLKDAFVSKRKEENSKALYSMLQSAIKFKVVLDLSTLRRITSKLALAKERSDWKLVAVLINLDANVFLIPEGDKDLLNELFTRITKASLEPGWVELANEVVLDILAPLMSEFAKARDLSGFIRHWYAQLVEFERLRQEARRFSMDIFSAWEDDALQAQLNKLLEPSLTIQQITQIIDWLSLEVKENPNAVCVILEAIAGSISREEVVDAIDMRLYHIMFDDGAWDKLYGRYKWRSWRILSQTLDWVMVESLDDIAKLPDTIKTPFDALKLRSGSGTLLEIYDGSTASLEGLEMLRCACALWTTAGEDSSFADFPKRLILDFLQRLAGDLRTFPQDLLGDSELGQTICGSRQNTLYRGIGWMVWSLVQSVFVEYPKVLPIAWHMKDQDSFLQMLHNIFWVASASTLEPSAESRSEWLRLNPDAFTDLWLSAIQNDFVLNDPIAISKIINVMLKQTSNSENPLIKSKTMNTFAVESLLKLPLEVFRKEDRERVMKLWHPSEEALEGPSQELSQVSINPALLSLRIRMLRRPTYYEGMSFKDLVRLADVLASSETANLKTQLSLFREFARSTILQMTTNMDQARDRTYISDMISEIKKKLKTADSKDKDMQLTFSWVALIGVALSVLRVKTTILNDLDIISASKLQKLATSFKEYLLDHLKVALKKAVKNISSERKRSRAEQPVSLLCAINALFALGVASSELTALKEKADLLTTSESFMADSVLETGRRLETFFTTHSEDIQNPDFGDKVQGDLSTIYGRQSILEKVRVATASKTEKEKLLLLDSLFGVNLSNLSDLDVRNSHEEEDDQDNALDLSMVYSVLCGHLYKATSLRQFCLMSETMELMLRTKGRSMSQWNIDSTLGGITTICSRNGPALRPNHAGTIYLHLCHLLQAVLVLHRLKLQGHFHLVVQVMQTLLRCLFTPLPHSTTKTTKFLAPPPWLTSPNHQLTAKHAAAFTRLVTLICDPSVSSVTRSTHNNLNSATDKAKGMAAQHMQFVLTSYIKLQLEMRMAPEVREKMIPGLYAIFDGTSVEMRRMIGESLDASGRAVFGTLLRDYLRFGKWKGS</sequence>
<feature type="domain" description="Nucleolar 27S pre-rRNA processing Urb2/Npa2 C-terminal" evidence="3">
    <location>
        <begin position="1627"/>
        <end position="1854"/>
    </location>
</feature>
<dbReference type="PROSITE" id="PS51257">
    <property type="entry name" value="PROKAR_LIPOPROTEIN"/>
    <property type="match status" value="1"/>
</dbReference>
<keyword evidence="2" id="KW-0812">Transmembrane</keyword>
<protein>
    <recommendedName>
        <fullName evidence="3">Nucleolar 27S pre-rRNA processing Urb2/Npa2 C-terminal domain-containing protein</fullName>
    </recommendedName>
</protein>
<keyword evidence="2" id="KW-1133">Transmembrane helix</keyword>
<feature type="transmembrane region" description="Helical" evidence="2">
    <location>
        <begin position="166"/>
        <end position="188"/>
    </location>
</feature>
<organism evidence="4 5">
    <name type="scientific">Cudoniella acicularis</name>
    <dbReference type="NCBI Taxonomy" id="354080"/>
    <lineage>
        <taxon>Eukaryota</taxon>
        <taxon>Fungi</taxon>
        <taxon>Dikarya</taxon>
        <taxon>Ascomycota</taxon>
        <taxon>Pezizomycotina</taxon>
        <taxon>Leotiomycetes</taxon>
        <taxon>Helotiales</taxon>
        <taxon>Tricladiaceae</taxon>
        <taxon>Cudoniella</taxon>
    </lineage>
</organism>
<dbReference type="Proteomes" id="UP000566819">
    <property type="component" value="Unassembled WGS sequence"/>
</dbReference>
<feature type="region of interest" description="Disordered" evidence="1">
    <location>
        <begin position="345"/>
        <end position="382"/>
    </location>
</feature>
<keyword evidence="2" id="KW-0472">Membrane</keyword>